<organism evidence="1 2">
    <name type="scientific">Pseudanabaena catenata USMAC16</name>
    <dbReference type="NCBI Taxonomy" id="1855837"/>
    <lineage>
        <taxon>Bacteria</taxon>
        <taxon>Bacillati</taxon>
        <taxon>Cyanobacteriota</taxon>
        <taxon>Cyanophyceae</taxon>
        <taxon>Pseudanabaenales</taxon>
        <taxon>Pseudanabaenaceae</taxon>
        <taxon>Pseudanabaena</taxon>
    </lineage>
</organism>
<accession>A0A9X4M4E2</accession>
<gene>
    <name evidence="1" type="ORF">FEV09_02465</name>
</gene>
<evidence type="ECO:0000313" key="2">
    <source>
        <dbReference type="Proteomes" id="UP001152872"/>
    </source>
</evidence>
<comment type="caution">
    <text evidence="1">The sequence shown here is derived from an EMBL/GenBank/DDBJ whole genome shotgun (WGS) entry which is preliminary data.</text>
</comment>
<name>A0A9X4M4E2_9CYAN</name>
<keyword evidence="2" id="KW-1185">Reference proteome</keyword>
<dbReference type="AlphaFoldDB" id="A0A9X4M4E2"/>
<reference evidence="1" key="1">
    <citation type="submission" date="2019-05" db="EMBL/GenBank/DDBJ databases">
        <title>Whole genome sequencing of Pseudanabaena catenata USMAC16.</title>
        <authorList>
            <person name="Khan Z."/>
            <person name="Omar W.M."/>
            <person name="Convey P."/>
            <person name="Merican F."/>
            <person name="Najimudin N."/>
        </authorList>
    </citation>
    <scope>NUCLEOTIDE SEQUENCE</scope>
    <source>
        <strain evidence="1">USMAC16</strain>
    </source>
</reference>
<proteinExistence type="predicted"/>
<protein>
    <submittedName>
        <fullName evidence="1">Uncharacterized protein</fullName>
    </submittedName>
</protein>
<dbReference type="RefSeq" id="WP_009625454.1">
    <property type="nucleotide sequence ID" value="NZ_VBTY01000011.1"/>
</dbReference>
<dbReference type="Proteomes" id="UP001152872">
    <property type="component" value="Unassembled WGS sequence"/>
</dbReference>
<sequence length="81" mass="8987">MSDENPKISQFLTGRDGEFSSIRAQTWLVILCFCGDWISHIIRNQPFTPDISVVGIILGILSAKVTQKYVEDNSKNSASAK</sequence>
<evidence type="ECO:0000313" key="1">
    <source>
        <dbReference type="EMBL" id="MDG3493412.1"/>
    </source>
</evidence>
<dbReference type="EMBL" id="VBTY01000011">
    <property type="protein sequence ID" value="MDG3493412.1"/>
    <property type="molecule type" value="Genomic_DNA"/>
</dbReference>